<name>A0ABY8REI8_9FLAO</name>
<evidence type="ECO:0000313" key="3">
    <source>
        <dbReference type="EMBL" id="WHF51457.1"/>
    </source>
</evidence>
<dbReference type="Pfam" id="PF02371">
    <property type="entry name" value="Transposase_20"/>
    <property type="match status" value="1"/>
</dbReference>
<proteinExistence type="predicted"/>
<accession>A0ABY8REI8</accession>
<keyword evidence="4" id="KW-1185">Reference proteome</keyword>
<organism evidence="3 4">
    <name type="scientific">Chryseobacterium gotjawalense</name>
    <dbReference type="NCBI Taxonomy" id="3042315"/>
    <lineage>
        <taxon>Bacteria</taxon>
        <taxon>Pseudomonadati</taxon>
        <taxon>Bacteroidota</taxon>
        <taxon>Flavobacteriia</taxon>
        <taxon>Flavobacteriales</taxon>
        <taxon>Weeksellaceae</taxon>
        <taxon>Chryseobacterium group</taxon>
        <taxon>Chryseobacterium</taxon>
    </lineage>
</organism>
<sequence>MEKHCIGIDVSMDFLDCCFATSDGFQNHKIGKSKRFGNNREGFKELLKWTNQQKVLAELIFVMEATGVYYEHLAYYLSEHDCNLSVLLPNMVKHYSKSLNVKTKTDQKDSEVLCKLGLERKLTHWNMPSKIMRELKFFSREYRELKYKINQIKNQLHARHHSHGCPSSTEKRMKKQLALLEAQGLEVEAELRMLIMSDSEFYEKIQKICTIPGVSFITVVCIVAETNAFALITNTRQLASYAGLDIQQNQSGNRIGKTRISKKGNSFIRYALYMPALCASRFNPVMKDFYNNLKDRKPAKKIAVTAVARKLLILMYVLWKSDEEFDSSYEQKKEDRIAPAYTG</sequence>
<protein>
    <submittedName>
        <fullName evidence="3">IS110 family transposase</fullName>
    </submittedName>
</protein>
<evidence type="ECO:0000259" key="2">
    <source>
        <dbReference type="Pfam" id="PF02371"/>
    </source>
</evidence>
<dbReference type="NCBIfam" id="NF033542">
    <property type="entry name" value="transpos_IS110"/>
    <property type="match status" value="1"/>
</dbReference>
<dbReference type="InterPro" id="IPR002525">
    <property type="entry name" value="Transp_IS110-like_N"/>
</dbReference>
<evidence type="ECO:0000259" key="1">
    <source>
        <dbReference type="Pfam" id="PF01548"/>
    </source>
</evidence>
<feature type="domain" description="Transposase IS110-like N-terminal" evidence="1">
    <location>
        <begin position="6"/>
        <end position="158"/>
    </location>
</feature>
<reference evidence="3 4" key="1">
    <citation type="submission" date="2023-05" db="EMBL/GenBank/DDBJ databases">
        <title>Genomic insight into Chryseobacterium sp. wdc7 isolated forest soil (Gotjawal).</title>
        <authorList>
            <person name="Park S.-J."/>
        </authorList>
    </citation>
    <scope>NUCLEOTIDE SEQUENCE [LARGE SCALE GENOMIC DNA]</scope>
    <source>
        <strain evidence="4">wdc7</strain>
    </source>
</reference>
<feature type="domain" description="Transposase IS116/IS110/IS902 C-terminal" evidence="2">
    <location>
        <begin position="207"/>
        <end position="290"/>
    </location>
</feature>
<dbReference type="PANTHER" id="PTHR33055">
    <property type="entry name" value="TRANSPOSASE FOR INSERTION SEQUENCE ELEMENT IS1111A"/>
    <property type="match status" value="1"/>
</dbReference>
<dbReference type="InterPro" id="IPR047650">
    <property type="entry name" value="Transpos_IS110"/>
</dbReference>
<dbReference type="RefSeq" id="WP_282904800.1">
    <property type="nucleotide sequence ID" value="NZ_CP124855.1"/>
</dbReference>
<gene>
    <name evidence="3" type="ORF">QGN23_13675</name>
</gene>
<dbReference type="Proteomes" id="UP001241656">
    <property type="component" value="Chromosome"/>
</dbReference>
<dbReference type="PANTHER" id="PTHR33055:SF13">
    <property type="entry name" value="TRANSPOSASE"/>
    <property type="match status" value="1"/>
</dbReference>
<evidence type="ECO:0000313" key="4">
    <source>
        <dbReference type="Proteomes" id="UP001241656"/>
    </source>
</evidence>
<dbReference type="EMBL" id="CP124855">
    <property type="protein sequence ID" value="WHF51457.1"/>
    <property type="molecule type" value="Genomic_DNA"/>
</dbReference>
<dbReference type="Pfam" id="PF01548">
    <property type="entry name" value="DEDD_Tnp_IS110"/>
    <property type="match status" value="1"/>
</dbReference>
<dbReference type="InterPro" id="IPR003346">
    <property type="entry name" value="Transposase_20"/>
</dbReference>